<reference evidence="3" key="1">
    <citation type="submission" date="2025-08" db="UniProtKB">
        <authorList>
            <consortium name="RefSeq"/>
        </authorList>
    </citation>
    <scope>IDENTIFICATION</scope>
</reference>
<name>A0A1S3ZW38_TOBAC</name>
<feature type="transmembrane region" description="Helical" evidence="1">
    <location>
        <begin position="12"/>
        <end position="34"/>
    </location>
</feature>
<evidence type="ECO:0000256" key="1">
    <source>
        <dbReference type="SAM" id="Phobius"/>
    </source>
</evidence>
<dbReference type="Gene3D" id="3.90.550.20">
    <property type="match status" value="1"/>
</dbReference>
<dbReference type="PaxDb" id="4097-A0A1S3ZW38"/>
<dbReference type="InterPro" id="IPR007577">
    <property type="entry name" value="GlycoTrfase_DXD_sugar-bd_CS"/>
</dbReference>
<sequence>MLRNLRTRRRPLYGAHICALAAAILLLLSVSLLYSRLNFFLQPNNHHPHPLQYDTISLNNPLVDDLADADYRSSDDRIDELDVADNNNNNNDDEFLLSNESEEDDEELINQYPRVSSTYFYDQRHGVVRRAFNKRSIEEWEDYVNFESRMKVGLGFKSDESKAAFGSDDFPVDVQMRMKLSEIKSVEDALLLKGSPLREGWGEWFEKKSDFLRRDRMFKSNLEALNPNNNPMLQDPDGAGITGLTRGDKIVLKGLMNELKKVPFLVKKPLSVSELRKSELVSDALDLQKMAGLAKIDAFESKELKFNTELVKTNDAYVNKGKRAERRTLNDNARIGKRAVHVHDTDEDLATRSNKGIHNGNRKAVEGETRGEVSGQVYADGKRWGYFPGLQSRLSFANFMDSFFRKAKCTMRFFMVWNSPAWMFTTRYHRGLESVLNHHPDACVVVFSETIELNFFSGFVKDGFKVAVVMPNLDELLQDTPTHVFASVWYEWKQTKHYPLHYSELVRLAALYKYGGIYLDSDIIVLNSLSLLNNTVAFEDDLRGKTLNGAVMAFRKQSPFIMECLKEFYASYDDAQLRWNGADLLTRVASNFSGNDNLSDRTMEIKFQPSFLIFPIGHNNITRYFSAPATESEKAEQDMLFKTILKEAVTFHFWNGLTSAMVPEPESLAYQIINYNCLHCSEEL</sequence>
<feature type="domain" description="Alpha 1,4-glycosyltransferase" evidence="2">
    <location>
        <begin position="553"/>
        <end position="682"/>
    </location>
</feature>
<dbReference type="STRING" id="4097.A0A1S3ZW38"/>
<accession>A0A1S3ZW38</accession>
<evidence type="ECO:0000313" key="3">
    <source>
        <dbReference type="RefSeq" id="XP_016468577.1"/>
    </source>
</evidence>
<dbReference type="Pfam" id="PF04572">
    <property type="entry name" value="Gb3_synth"/>
    <property type="match status" value="1"/>
</dbReference>
<protein>
    <submittedName>
        <fullName evidence="3">Uncharacterized protein At4g19900</fullName>
    </submittedName>
</protein>
<dbReference type="InterPro" id="IPR007652">
    <property type="entry name" value="A1-4-GlycosylTfrase_dom"/>
</dbReference>
<dbReference type="SUPFAM" id="SSF53448">
    <property type="entry name" value="Nucleotide-diphospho-sugar transferases"/>
    <property type="match status" value="1"/>
</dbReference>
<proteinExistence type="predicted"/>
<dbReference type="OrthoDB" id="409543at2759"/>
<evidence type="ECO:0000259" key="2">
    <source>
        <dbReference type="Pfam" id="PF04572"/>
    </source>
</evidence>
<dbReference type="PANTHER" id="PTHR47213">
    <property type="entry name" value="OS07G0567300 PROTEIN"/>
    <property type="match status" value="1"/>
</dbReference>
<keyword evidence="1" id="KW-0812">Transmembrane</keyword>
<dbReference type="InterPro" id="IPR044789">
    <property type="entry name" value="Put_A1-4-GlycosylTfrase_plant"/>
</dbReference>
<organism evidence="3">
    <name type="scientific">Nicotiana tabacum</name>
    <name type="common">Common tobacco</name>
    <dbReference type="NCBI Taxonomy" id="4097"/>
    <lineage>
        <taxon>Eukaryota</taxon>
        <taxon>Viridiplantae</taxon>
        <taxon>Streptophyta</taxon>
        <taxon>Embryophyta</taxon>
        <taxon>Tracheophyta</taxon>
        <taxon>Spermatophyta</taxon>
        <taxon>Magnoliopsida</taxon>
        <taxon>eudicotyledons</taxon>
        <taxon>Gunneridae</taxon>
        <taxon>Pentapetalae</taxon>
        <taxon>asterids</taxon>
        <taxon>lamiids</taxon>
        <taxon>Solanales</taxon>
        <taxon>Solanaceae</taxon>
        <taxon>Nicotianoideae</taxon>
        <taxon>Nicotianeae</taxon>
        <taxon>Nicotiana</taxon>
    </lineage>
</organism>
<dbReference type="Pfam" id="PF04488">
    <property type="entry name" value="Gly_transf_sug"/>
    <property type="match status" value="1"/>
</dbReference>
<gene>
    <name evidence="3" type="primary">LOC107791094</name>
</gene>
<dbReference type="AlphaFoldDB" id="A0A1S3ZW38"/>
<dbReference type="PANTHER" id="PTHR47213:SF1">
    <property type="entry name" value="OS07G0567300 PROTEIN"/>
    <property type="match status" value="1"/>
</dbReference>
<dbReference type="OMA" id="YPIHYSE"/>
<dbReference type="KEGG" id="nta:107791094"/>
<keyword evidence="1" id="KW-1133">Transmembrane helix</keyword>
<dbReference type="RefSeq" id="XP_016468577.1">
    <property type="nucleotide sequence ID" value="XM_016613091.1"/>
</dbReference>
<keyword evidence="1" id="KW-0472">Membrane</keyword>
<dbReference type="InterPro" id="IPR029044">
    <property type="entry name" value="Nucleotide-diphossugar_trans"/>
</dbReference>